<keyword evidence="9" id="KW-0813">Transport</keyword>
<dbReference type="PRINTS" id="PR01386">
    <property type="entry name" value="CCMCBIOGNSIS"/>
</dbReference>
<evidence type="ECO:0000256" key="1">
    <source>
        <dbReference type="ARBA" id="ARBA00002442"/>
    </source>
</evidence>
<reference evidence="11 12" key="1">
    <citation type="submission" date="2014-07" db="EMBL/GenBank/DDBJ databases">
        <title>Draft genome sequence of Thalassospira profundimaris R8-17.</title>
        <authorList>
            <person name="Lai Q."/>
            <person name="Shao Z."/>
        </authorList>
    </citation>
    <scope>NUCLEOTIDE SEQUENCE [LARGE SCALE GENOMIC DNA]</scope>
    <source>
        <strain evidence="11 12">R8-17</strain>
    </source>
</reference>
<feature type="transmembrane region" description="Helical" evidence="9">
    <location>
        <begin position="59"/>
        <end position="80"/>
    </location>
</feature>
<keyword evidence="5 9" id="KW-0812">Transmembrane</keyword>
<comment type="caution">
    <text evidence="11">The sequence shown here is derived from an EMBL/GenBank/DDBJ whole genome shotgun (WGS) entry which is preliminary data.</text>
</comment>
<comment type="function">
    <text evidence="1 9">Required for the export of heme to the periplasm for the biogenesis of c-type cytochromes.</text>
</comment>
<feature type="transmembrane region" description="Helical" evidence="9">
    <location>
        <begin position="123"/>
        <end position="145"/>
    </location>
</feature>
<evidence type="ECO:0000256" key="7">
    <source>
        <dbReference type="ARBA" id="ARBA00022989"/>
    </source>
</evidence>
<evidence type="ECO:0000256" key="4">
    <source>
        <dbReference type="ARBA" id="ARBA00016463"/>
    </source>
</evidence>
<evidence type="ECO:0000256" key="6">
    <source>
        <dbReference type="ARBA" id="ARBA00022748"/>
    </source>
</evidence>
<dbReference type="AlphaFoldDB" id="A0A367VJV4"/>
<proteinExistence type="inferred from homology"/>
<dbReference type="GO" id="GO:0017004">
    <property type="term" value="P:cytochrome complex assembly"/>
    <property type="evidence" value="ECO:0007669"/>
    <property type="project" value="UniProtKB-KW"/>
</dbReference>
<evidence type="ECO:0000256" key="2">
    <source>
        <dbReference type="ARBA" id="ARBA00004141"/>
    </source>
</evidence>
<evidence type="ECO:0000259" key="10">
    <source>
        <dbReference type="Pfam" id="PF01578"/>
    </source>
</evidence>
<evidence type="ECO:0000313" key="11">
    <source>
        <dbReference type="EMBL" id="RCK25269.1"/>
    </source>
</evidence>
<sequence length="262" mass="29226">MHRFAKPSVFLKFTAPILPWLSVLTAILIAVGLYFSLIASPVDYQQSHTVRIMYIHVPAAWMGLFCYVGMAICGAMSLIWKHPLADICARATAPIGAMFTVVCLVTGSLWGEPMWGTWWVWDARLTSMLILLFLYLGYMALVNAFDDPERGSKAGSALALVGAVNVPIVKFSVDWWNTLHQPASIVRMDGPTVDPSMQLPLALMILGFTCYYFVVLILRVRLELNERRIRALHLSGMFDERSNPATAKEQSYDAGHNAEAKQ</sequence>
<evidence type="ECO:0000256" key="3">
    <source>
        <dbReference type="ARBA" id="ARBA00005840"/>
    </source>
</evidence>
<feature type="transmembrane region" description="Helical" evidence="9">
    <location>
        <begin position="157"/>
        <end position="177"/>
    </location>
</feature>
<evidence type="ECO:0000256" key="5">
    <source>
        <dbReference type="ARBA" id="ARBA00022692"/>
    </source>
</evidence>
<keyword evidence="8 9" id="KW-0472">Membrane</keyword>
<feature type="transmembrane region" description="Helical" evidence="9">
    <location>
        <begin position="20"/>
        <end position="39"/>
    </location>
</feature>
<evidence type="ECO:0000256" key="9">
    <source>
        <dbReference type="RuleBase" id="RU364092"/>
    </source>
</evidence>
<dbReference type="EMBL" id="JPWB01000001">
    <property type="protein sequence ID" value="RCK25269.1"/>
    <property type="molecule type" value="Genomic_DNA"/>
</dbReference>
<evidence type="ECO:0000256" key="8">
    <source>
        <dbReference type="ARBA" id="ARBA00023136"/>
    </source>
</evidence>
<dbReference type="InterPro" id="IPR045062">
    <property type="entry name" value="Cyt_c_biogenesis_CcsA/CcmC"/>
</dbReference>
<comment type="subcellular location">
    <subcellularLocation>
        <location evidence="9">Cell inner membrane</location>
    </subcellularLocation>
    <subcellularLocation>
        <location evidence="2">Membrane</location>
        <topology evidence="2">Multi-pass membrane protein</topology>
    </subcellularLocation>
</comment>
<dbReference type="GO" id="GO:0015232">
    <property type="term" value="F:heme transmembrane transporter activity"/>
    <property type="evidence" value="ECO:0007669"/>
    <property type="project" value="InterPro"/>
</dbReference>
<keyword evidence="9" id="KW-1003">Cell membrane</keyword>
<protein>
    <recommendedName>
        <fullName evidence="4 9">Heme exporter protein C</fullName>
    </recommendedName>
    <alternativeName>
        <fullName evidence="9">Cytochrome c-type biogenesis protein</fullName>
    </alternativeName>
</protein>
<gene>
    <name evidence="9" type="primary">ccmC</name>
    <name evidence="11" type="ORF">TH6_01180</name>
</gene>
<dbReference type="GO" id="GO:0020037">
    <property type="term" value="F:heme binding"/>
    <property type="evidence" value="ECO:0007669"/>
    <property type="project" value="InterPro"/>
</dbReference>
<dbReference type="Proteomes" id="UP000253061">
    <property type="component" value="Unassembled WGS sequence"/>
</dbReference>
<name>A0A367VJV4_9PROT</name>
<feature type="transmembrane region" description="Helical" evidence="9">
    <location>
        <begin position="197"/>
        <end position="220"/>
    </location>
</feature>
<dbReference type="NCBIfam" id="TIGR01191">
    <property type="entry name" value="ccmC"/>
    <property type="match status" value="1"/>
</dbReference>
<dbReference type="RefSeq" id="WP_062957291.1">
    <property type="nucleotide sequence ID" value="NZ_JPWB01000001.1"/>
</dbReference>
<feature type="transmembrane region" description="Helical" evidence="9">
    <location>
        <begin position="92"/>
        <end position="111"/>
    </location>
</feature>
<feature type="domain" description="Cytochrome c assembly protein" evidence="10">
    <location>
        <begin position="19"/>
        <end position="180"/>
    </location>
</feature>
<keyword evidence="9" id="KW-0997">Cell inner membrane</keyword>
<dbReference type="Pfam" id="PF01578">
    <property type="entry name" value="Cytochrom_C_asm"/>
    <property type="match status" value="1"/>
</dbReference>
<keyword evidence="6 9" id="KW-0201">Cytochrome c-type biogenesis</keyword>
<dbReference type="InterPro" id="IPR003557">
    <property type="entry name" value="Cyt_c_biogenesis_CcmC"/>
</dbReference>
<organism evidence="11 12">
    <name type="scientific">Thalassospira profundimaris</name>
    <dbReference type="NCBI Taxonomy" id="502049"/>
    <lineage>
        <taxon>Bacteria</taxon>
        <taxon>Pseudomonadati</taxon>
        <taxon>Pseudomonadota</taxon>
        <taxon>Alphaproteobacteria</taxon>
        <taxon>Rhodospirillales</taxon>
        <taxon>Thalassospiraceae</taxon>
        <taxon>Thalassospira</taxon>
    </lineage>
</organism>
<dbReference type="PANTHER" id="PTHR30071">
    <property type="entry name" value="HEME EXPORTER PROTEIN C"/>
    <property type="match status" value="1"/>
</dbReference>
<dbReference type="InterPro" id="IPR002541">
    <property type="entry name" value="Cyt_c_assembly"/>
</dbReference>
<evidence type="ECO:0000313" key="12">
    <source>
        <dbReference type="Proteomes" id="UP000253061"/>
    </source>
</evidence>
<comment type="similarity">
    <text evidence="3 9">Belongs to the CcmC/CycZ/HelC family.</text>
</comment>
<keyword evidence="7 9" id="KW-1133">Transmembrane helix</keyword>
<dbReference type="PANTHER" id="PTHR30071:SF1">
    <property type="entry name" value="CYTOCHROME B_B6 PROTEIN-RELATED"/>
    <property type="match status" value="1"/>
</dbReference>
<accession>A0A367VJV4</accession>
<dbReference type="GO" id="GO:0005886">
    <property type="term" value="C:plasma membrane"/>
    <property type="evidence" value="ECO:0007669"/>
    <property type="project" value="UniProtKB-SubCell"/>
</dbReference>